<keyword evidence="10 16" id="KW-0472">Membrane</keyword>
<feature type="transmembrane region" description="Helical" evidence="16">
    <location>
        <begin position="1486"/>
        <end position="1506"/>
    </location>
</feature>
<feature type="compositionally biased region" description="Low complexity" evidence="17">
    <location>
        <begin position="180"/>
        <end position="193"/>
    </location>
</feature>
<comment type="cofactor">
    <cofactor evidence="15">
        <name>Mg(2+)</name>
        <dbReference type="ChEBI" id="CHEBI:18420"/>
    </cofactor>
</comment>
<dbReference type="Pfam" id="PF16209">
    <property type="entry name" value="PhoLip_ATPase_N"/>
    <property type="match status" value="1"/>
</dbReference>
<feature type="compositionally biased region" description="Polar residues" evidence="17">
    <location>
        <begin position="408"/>
        <end position="436"/>
    </location>
</feature>
<dbReference type="GO" id="GO:0140346">
    <property type="term" value="F:phosphatidylserine flippase activity"/>
    <property type="evidence" value="ECO:0007669"/>
    <property type="project" value="UniProtKB-ARBA"/>
</dbReference>
<dbReference type="SFLD" id="SFLDG00002">
    <property type="entry name" value="C1.7:_P-type_atpase_like"/>
    <property type="match status" value="1"/>
</dbReference>
<comment type="subcellular location">
    <subcellularLocation>
        <location evidence="1 16">Membrane</location>
        <topology evidence="1 16">Multi-pass membrane protein</topology>
    </subcellularLocation>
</comment>
<dbReference type="GO" id="GO:0032456">
    <property type="term" value="P:endocytic recycling"/>
    <property type="evidence" value="ECO:0007669"/>
    <property type="project" value="TreeGrafter"/>
</dbReference>
<evidence type="ECO:0000256" key="14">
    <source>
        <dbReference type="PIRSR" id="PIRSR606539-2"/>
    </source>
</evidence>
<feature type="domain" description="P-type ATPase C-terminal" evidence="19">
    <location>
        <begin position="1373"/>
        <end position="1624"/>
    </location>
</feature>
<feature type="compositionally biased region" description="Polar residues" evidence="17">
    <location>
        <begin position="91"/>
        <end position="102"/>
    </location>
</feature>
<dbReference type="InterPro" id="IPR006539">
    <property type="entry name" value="P-type_ATPase_IV"/>
</dbReference>
<feature type="region of interest" description="Disordered" evidence="17">
    <location>
        <begin position="156"/>
        <end position="193"/>
    </location>
</feature>
<dbReference type="InterPro" id="IPR032630">
    <property type="entry name" value="P_typ_ATPase_c"/>
</dbReference>
<feature type="binding site" evidence="15">
    <location>
        <position position="724"/>
    </location>
    <ligand>
        <name>Mg(2+)</name>
        <dbReference type="ChEBI" id="CHEBI:18420"/>
    </ligand>
</feature>
<proteinExistence type="inferred from homology"/>
<feature type="binding site" evidence="15">
    <location>
        <position position="1746"/>
    </location>
    <ligand>
        <name>Mg(2+)</name>
        <dbReference type="ChEBI" id="CHEBI:18420"/>
    </ligand>
</feature>
<evidence type="ECO:0000256" key="5">
    <source>
        <dbReference type="ARBA" id="ARBA00022741"/>
    </source>
</evidence>
<dbReference type="GO" id="GO:0005524">
    <property type="term" value="F:ATP binding"/>
    <property type="evidence" value="ECO:0007669"/>
    <property type="project" value="UniProtKB-UniRule"/>
</dbReference>
<comment type="similarity">
    <text evidence="2 16">Belongs to the cation transport ATPase (P-type) (TC 3.A.3) family. Type IV subfamily.</text>
</comment>
<dbReference type="InterPro" id="IPR018303">
    <property type="entry name" value="ATPase_P-typ_P_site"/>
</dbReference>
<evidence type="ECO:0000256" key="6">
    <source>
        <dbReference type="ARBA" id="ARBA00022840"/>
    </source>
</evidence>
<comment type="catalytic activity">
    <reaction evidence="12">
        <text>a 1,2-diacyl-sn-glycero-3-phosphoethanolamine(out) + ATP + H2O = a 1,2-diacyl-sn-glycero-3-phosphoethanolamine(in) + ADP + phosphate + H(+)</text>
        <dbReference type="Rhea" id="RHEA:66132"/>
        <dbReference type="ChEBI" id="CHEBI:15377"/>
        <dbReference type="ChEBI" id="CHEBI:15378"/>
        <dbReference type="ChEBI" id="CHEBI:30616"/>
        <dbReference type="ChEBI" id="CHEBI:43474"/>
        <dbReference type="ChEBI" id="CHEBI:64612"/>
        <dbReference type="ChEBI" id="CHEBI:456216"/>
    </reaction>
    <physiologicalReaction direction="left-to-right" evidence="12">
        <dbReference type="Rhea" id="RHEA:66133"/>
    </physiologicalReaction>
</comment>
<keyword evidence="3 16" id="KW-0812">Transmembrane</keyword>
<keyword evidence="7 15" id="KW-0460">Magnesium</keyword>
<keyword evidence="5 14" id="KW-0547">Nucleotide-binding</keyword>
<dbReference type="InterPro" id="IPR008250">
    <property type="entry name" value="ATPase_P-typ_transduc_dom_A_sf"/>
</dbReference>
<dbReference type="SUPFAM" id="SSF81660">
    <property type="entry name" value="Metal cation-transporting ATPase, ATP-binding domain N"/>
    <property type="match status" value="1"/>
</dbReference>
<dbReference type="GeneID" id="90071346"/>
<feature type="region of interest" description="Disordered" evidence="17">
    <location>
        <begin position="764"/>
        <end position="783"/>
    </location>
</feature>
<feature type="transmembrane region" description="Helical" evidence="16">
    <location>
        <begin position="659"/>
        <end position="678"/>
    </location>
</feature>
<feature type="binding site" evidence="14">
    <location>
        <position position="915"/>
    </location>
    <ligand>
        <name>ATP</name>
        <dbReference type="ChEBI" id="CHEBI:30616"/>
    </ligand>
</feature>
<evidence type="ECO:0000256" key="16">
    <source>
        <dbReference type="RuleBase" id="RU362033"/>
    </source>
</evidence>
<evidence type="ECO:0000256" key="11">
    <source>
        <dbReference type="ARBA" id="ARBA00034036"/>
    </source>
</evidence>
<keyword evidence="6 14" id="KW-0067">ATP-binding</keyword>
<dbReference type="SUPFAM" id="SSF81665">
    <property type="entry name" value="Calcium ATPase, transmembrane domain M"/>
    <property type="match status" value="1"/>
</dbReference>
<feature type="region of interest" description="Disordered" evidence="17">
    <location>
        <begin position="1774"/>
        <end position="1799"/>
    </location>
</feature>
<feature type="binding site" evidence="14">
    <location>
        <position position="726"/>
    </location>
    <ligand>
        <name>ATP</name>
        <dbReference type="ChEBI" id="CHEBI:30616"/>
    </ligand>
</feature>
<evidence type="ECO:0000256" key="17">
    <source>
        <dbReference type="SAM" id="MobiDB-lite"/>
    </source>
</evidence>
<accession>A0AAV5QFC8</accession>
<dbReference type="SUPFAM" id="SSF56784">
    <property type="entry name" value="HAD-like"/>
    <property type="match status" value="1"/>
</dbReference>
<keyword evidence="4 15" id="KW-0479">Metal-binding</keyword>
<evidence type="ECO:0000256" key="3">
    <source>
        <dbReference type="ARBA" id="ARBA00022692"/>
    </source>
</evidence>
<evidence type="ECO:0000256" key="12">
    <source>
        <dbReference type="ARBA" id="ARBA00049128"/>
    </source>
</evidence>
<feature type="active site" description="4-aspartylphosphate intermediate" evidence="13">
    <location>
        <position position="724"/>
    </location>
</feature>
<dbReference type="SFLD" id="SFLDF00027">
    <property type="entry name" value="p-type_atpase"/>
    <property type="match status" value="1"/>
</dbReference>
<evidence type="ECO:0000256" key="8">
    <source>
        <dbReference type="ARBA" id="ARBA00022967"/>
    </source>
</evidence>
<dbReference type="PANTHER" id="PTHR24092">
    <property type="entry name" value="PROBABLE PHOSPHOLIPID-TRANSPORTING ATPASE"/>
    <property type="match status" value="1"/>
</dbReference>
<evidence type="ECO:0000256" key="1">
    <source>
        <dbReference type="ARBA" id="ARBA00004141"/>
    </source>
</evidence>
<dbReference type="PRINTS" id="PR00119">
    <property type="entry name" value="CATATPASE"/>
</dbReference>
<feature type="binding site" evidence="14">
    <location>
        <position position="986"/>
    </location>
    <ligand>
        <name>ATP</name>
        <dbReference type="ChEBI" id="CHEBI:30616"/>
    </ligand>
</feature>
<comment type="catalytic activity">
    <reaction evidence="11 16">
        <text>ATP + H2O + phospholipidSide 1 = ADP + phosphate + phospholipidSide 2.</text>
        <dbReference type="EC" id="7.6.2.1"/>
    </reaction>
</comment>
<evidence type="ECO:0000256" key="7">
    <source>
        <dbReference type="ARBA" id="ARBA00022842"/>
    </source>
</evidence>
<evidence type="ECO:0000313" key="21">
    <source>
        <dbReference type="Proteomes" id="UP001360560"/>
    </source>
</evidence>
<evidence type="ECO:0000256" key="10">
    <source>
        <dbReference type="ARBA" id="ARBA00023136"/>
    </source>
</evidence>
<feature type="binding site" evidence="14">
    <location>
        <position position="963"/>
    </location>
    <ligand>
        <name>ATP</name>
        <dbReference type="ChEBI" id="CHEBI:30616"/>
    </ligand>
</feature>
<dbReference type="SFLD" id="SFLDS00003">
    <property type="entry name" value="Haloacid_Dehalogenase"/>
    <property type="match status" value="1"/>
</dbReference>
<dbReference type="Gene3D" id="3.40.50.1000">
    <property type="entry name" value="HAD superfamily/HAD-like"/>
    <property type="match status" value="1"/>
</dbReference>
<feature type="domain" description="P-type ATPase N-terminal" evidence="18">
    <location>
        <begin position="282"/>
        <end position="340"/>
    </location>
</feature>
<feature type="transmembrane region" description="Helical" evidence="16">
    <location>
        <begin position="1518"/>
        <end position="1536"/>
    </location>
</feature>
<organism evidence="20 21">
    <name type="scientific">Saccharomycopsis crataegensis</name>
    <dbReference type="NCBI Taxonomy" id="43959"/>
    <lineage>
        <taxon>Eukaryota</taxon>
        <taxon>Fungi</taxon>
        <taxon>Dikarya</taxon>
        <taxon>Ascomycota</taxon>
        <taxon>Saccharomycotina</taxon>
        <taxon>Saccharomycetes</taxon>
        <taxon>Saccharomycopsidaceae</taxon>
        <taxon>Saccharomycopsis</taxon>
    </lineage>
</organism>
<name>A0AAV5QFC8_9ASCO</name>
<feature type="transmembrane region" description="Helical" evidence="16">
    <location>
        <begin position="1437"/>
        <end position="1457"/>
    </location>
</feature>
<dbReference type="InterPro" id="IPR032631">
    <property type="entry name" value="P-type_ATPase_N"/>
</dbReference>
<dbReference type="InterPro" id="IPR001757">
    <property type="entry name" value="P_typ_ATPase"/>
</dbReference>
<dbReference type="InterPro" id="IPR023298">
    <property type="entry name" value="ATPase_P-typ_TM_dom_sf"/>
</dbReference>
<feature type="transmembrane region" description="Helical" evidence="16">
    <location>
        <begin position="1594"/>
        <end position="1614"/>
    </location>
</feature>
<feature type="binding site" evidence="14">
    <location>
        <position position="1746"/>
    </location>
    <ligand>
        <name>ATP</name>
        <dbReference type="ChEBI" id="CHEBI:30616"/>
    </ligand>
</feature>
<feature type="compositionally biased region" description="Polar residues" evidence="17">
    <location>
        <begin position="765"/>
        <end position="783"/>
    </location>
</feature>
<protein>
    <recommendedName>
        <fullName evidence="16">Phospholipid-transporting ATPase</fullName>
        <ecNumber evidence="16">7.6.2.1</ecNumber>
    </recommendedName>
</protein>
<evidence type="ECO:0000259" key="19">
    <source>
        <dbReference type="Pfam" id="PF16212"/>
    </source>
</evidence>
<evidence type="ECO:0000256" key="15">
    <source>
        <dbReference type="PIRSR" id="PIRSR606539-3"/>
    </source>
</evidence>
<dbReference type="Gene3D" id="2.70.150.10">
    <property type="entry name" value="Calcium-transporting ATPase, cytoplasmic transduction domain A"/>
    <property type="match status" value="1"/>
</dbReference>
<dbReference type="InterPro" id="IPR023299">
    <property type="entry name" value="ATPase_P-typ_cyto_dom_N"/>
</dbReference>
<dbReference type="InterPro" id="IPR036412">
    <property type="entry name" value="HAD-like_sf"/>
</dbReference>
<dbReference type="Proteomes" id="UP001360560">
    <property type="component" value="Unassembled WGS sequence"/>
</dbReference>
<sequence>MFNNHNHINHKERQTSDINHVDVSGSPSTVITDSQNVDNTNDIPYSPSLDMTPENGATQFPATIDTTLANENGRQFSHSSPATTVIRPSGTFETAPNRNSMPSMKPPIVSPKRSRGMSLRSQLLNRTLENNLKAAYNNKDHEETYIDNIELQSSIKPSTSTKTSSSPNVHERSVSRNHSNKNSGSSVNLSSTSTNIHLKKTASYPKAHQKTYSINRMIQSIKYTFGLAKLRPTRDGRKIPLGLEQFDFQIFSDDNPDFHDQFSPGDISYYYDGSQNLLVDERSSQPYVNNQVVSSRYNILNFLPKQLYAQFSKLANVYFMTIAIMQLVPNWSTTGTSTTIIPLSIFISISIAREGIDDLRRHSQDKQENNKKVRVLVEDPEEARRQLLDKNFDKRMSMVSKLSDRSDNSTTELNQDFNNPQSPTNATASRDSTPPSENDHVHSVNSFANSALLNDVDICEKKTNWKNLRVGSIIKLGQDEAVPSDIIILTSDNENSEVFVETMDLDGETNLKTKVPHSELNDACNSAAKLSNVKGVVTTEDPNQNLYSFEGHFILNNKKYPLTNDNIVYRGSVIRNTNCVLGLVIFSGEESKIRMNAIKNPRTKAPHMQRTINIIIAFMICVVVGLSVGSFIAEKVIYKRTKNRFEYLMGKDVGSMPTFMSFIIMYNTLIPLSLYVTMELIKVAQLLFLQFDVDLYYGPTNTPAEAKTATILEELGQVSYIFSDKTGTLTDNLMVFRKFSISGVPWIHDLDQILEELEARPEGIDNNNNNITPYTSGSPSFGRSSYDVSRKGSHDFRNSLDRKGSVDIRRGTGTLHYSGRPSMAVIDVKSFSSNAASPSLKLTATNFTEITTNKSHLKSSIELINFIQTNPHLPYAQRAKFFILSLALCHTCFPKRLAGNDDNDDIEYQSSSPDELALVTAARDMGFVVYDKRQNTLILKTYPSGLDKPAVSESYVILDIIEFNSVRKRMSCIIRFPDGRKCLICKGADNVILQRLKASYNSSEASEKIAKNSKLRKEAEAEYVINERNSNSADLFQKSTISNIRKSMTMKRTNNDQIANELVNDILAEKDNRMSSEIDRIAENSRKSLHLDQQRRYGLTPTDSPKMGDGQFHNSLGGYLIDDELLGNDQYIAEKTLEHIDEFSTDGLRTLLYGYRWLSDSDYDQFSQRYYEAKTALVDRQLKMDTVGEEIEADLDLCGATAIEDKLQEGVPDAIEKFHNAGIKMWMLTGDKRETAINIGYSCGLIKNVSTVVILNGDEDDEAGLLAKMEAAILEIKDQNVAHCVVVIDGMTLTQVENDITMMNMFIEFGCVADAVICCRASPSQKAKLVGVVKNKYKEQVTLAIGDGANDIAMIQSADIGIGITGKEGLQAARSSDYSIAQFRFLVKLLLVHGRYNYIRTTKFVLFTFYKEFMFYLSQAIFQRNTLWTGTSLYEPWSLSMFNTLFTSLPVLCIGIFEKDLRPATLIANPWLYRQGRENRSFNLPIFMYNMFLATATSAMVTLLSWKLWGNSAARDNTIMPNGVMTYTVFVILVNVKCQMLDMRNRNVFAFLSVIIECGGVFAWNFLITQLYNDSASLIYRVSSGITQEFGKDWSWWAGLAYLTVVGLLVDIVIQVLRNWWFPTATDYFQEFEKNFVLRSRFEQLAYRYLWQSWEFAKDKNFAKVRNLFGGGGSNADGLRVPDPSLSLTSVNPRLGNGVVDADMKGTIDTMNPKYRVHVLPSGKVHRRRIQDTTLTKIGKRMGLIDSDNHDLAGIAEVNETEDEDDTYIDEVMRQREPSDEADFGNPRRRRGAGEGGDE</sequence>
<feature type="transmembrane region" description="Helical" evidence="16">
    <location>
        <begin position="614"/>
        <end position="638"/>
    </location>
</feature>
<gene>
    <name evidence="20" type="ORF">DASC09_006920</name>
</gene>
<dbReference type="SUPFAM" id="SSF81653">
    <property type="entry name" value="Calcium ATPase, transduction domain A"/>
    <property type="match status" value="1"/>
</dbReference>
<feature type="transmembrane region" description="Helical" evidence="16">
    <location>
        <begin position="1548"/>
        <end position="1568"/>
    </location>
</feature>
<evidence type="ECO:0000256" key="2">
    <source>
        <dbReference type="ARBA" id="ARBA00008109"/>
    </source>
</evidence>
<dbReference type="GO" id="GO:0006892">
    <property type="term" value="P:post-Golgi vesicle-mediated transport"/>
    <property type="evidence" value="ECO:0007669"/>
    <property type="project" value="TreeGrafter"/>
</dbReference>
<dbReference type="GO" id="GO:0016887">
    <property type="term" value="F:ATP hydrolysis activity"/>
    <property type="evidence" value="ECO:0007669"/>
    <property type="project" value="InterPro"/>
</dbReference>
<dbReference type="EC" id="7.6.2.1" evidence="16"/>
<evidence type="ECO:0000256" key="4">
    <source>
        <dbReference type="ARBA" id="ARBA00022723"/>
    </source>
</evidence>
<dbReference type="NCBIfam" id="TIGR01494">
    <property type="entry name" value="ATPase_P-type"/>
    <property type="match status" value="2"/>
</dbReference>
<keyword evidence="21" id="KW-1185">Reference proteome</keyword>
<reference evidence="20 21" key="1">
    <citation type="journal article" date="2023" name="Elife">
        <title>Identification of key yeast species and microbe-microbe interactions impacting larval growth of Drosophila in the wild.</title>
        <authorList>
            <person name="Mure A."/>
            <person name="Sugiura Y."/>
            <person name="Maeda R."/>
            <person name="Honda K."/>
            <person name="Sakurai N."/>
            <person name="Takahashi Y."/>
            <person name="Watada M."/>
            <person name="Katoh T."/>
            <person name="Gotoh A."/>
            <person name="Gotoh Y."/>
            <person name="Taniguchi I."/>
            <person name="Nakamura K."/>
            <person name="Hayashi T."/>
            <person name="Katayama T."/>
            <person name="Uemura T."/>
            <person name="Hattori Y."/>
        </authorList>
    </citation>
    <scope>NUCLEOTIDE SEQUENCE [LARGE SCALE GENOMIC DNA]</scope>
    <source>
        <strain evidence="20 21">SC-9</strain>
    </source>
</reference>
<dbReference type="Gene3D" id="3.40.1110.10">
    <property type="entry name" value="Calcium-transporting ATPase, cytoplasmic domain N"/>
    <property type="match status" value="2"/>
</dbReference>
<feature type="binding site" evidence="15">
    <location>
        <position position="726"/>
    </location>
    <ligand>
        <name>Mg(2+)</name>
        <dbReference type="ChEBI" id="CHEBI:18420"/>
    </ligand>
</feature>
<dbReference type="Pfam" id="PF00702">
    <property type="entry name" value="Hydrolase"/>
    <property type="match status" value="1"/>
</dbReference>
<feature type="binding site" evidence="14">
    <location>
        <position position="1716"/>
    </location>
    <ligand>
        <name>ATP</name>
        <dbReference type="ChEBI" id="CHEBI:30616"/>
    </ligand>
</feature>
<dbReference type="InterPro" id="IPR044492">
    <property type="entry name" value="P_typ_ATPase_HD_dom"/>
</dbReference>
<dbReference type="RefSeq" id="XP_064850367.1">
    <property type="nucleotide sequence ID" value="XM_064994295.1"/>
</dbReference>
<dbReference type="Pfam" id="PF13246">
    <property type="entry name" value="Cation_ATPase"/>
    <property type="match status" value="1"/>
</dbReference>
<dbReference type="EMBL" id="BTFZ01000001">
    <property type="protein sequence ID" value="GMM33367.1"/>
    <property type="molecule type" value="Genomic_DNA"/>
</dbReference>
<keyword evidence="9 16" id="KW-1133">Transmembrane helix</keyword>
<comment type="caution">
    <text evidence="20">The sequence shown here is derived from an EMBL/GenBank/DDBJ whole genome shotgun (WGS) entry which is preliminary data.</text>
</comment>
<dbReference type="GO" id="GO:0005886">
    <property type="term" value="C:plasma membrane"/>
    <property type="evidence" value="ECO:0007669"/>
    <property type="project" value="TreeGrafter"/>
</dbReference>
<feature type="binding site" evidence="14">
    <location>
        <position position="725"/>
    </location>
    <ligand>
        <name>ATP</name>
        <dbReference type="ChEBI" id="CHEBI:30616"/>
    </ligand>
</feature>
<keyword evidence="8 16" id="KW-1278">Translocase</keyword>
<dbReference type="Pfam" id="PF16212">
    <property type="entry name" value="PhoLip_ATPase_C"/>
    <property type="match status" value="1"/>
</dbReference>
<evidence type="ECO:0000313" key="20">
    <source>
        <dbReference type="EMBL" id="GMM33367.1"/>
    </source>
</evidence>
<dbReference type="PANTHER" id="PTHR24092:SF174">
    <property type="entry name" value="PHOSPHOLIPID-TRANSPORTING ATPASE DNF3-RELATED"/>
    <property type="match status" value="1"/>
</dbReference>
<dbReference type="GO" id="GO:0000287">
    <property type="term" value="F:magnesium ion binding"/>
    <property type="evidence" value="ECO:0007669"/>
    <property type="project" value="UniProtKB-UniRule"/>
</dbReference>
<feature type="binding site" evidence="14">
    <location>
        <position position="724"/>
    </location>
    <ligand>
        <name>ATP</name>
        <dbReference type="ChEBI" id="CHEBI:30616"/>
    </ligand>
</feature>
<feature type="region of interest" description="Disordered" evidence="17">
    <location>
        <begin position="75"/>
        <end position="116"/>
    </location>
</feature>
<dbReference type="InterPro" id="IPR023214">
    <property type="entry name" value="HAD_sf"/>
</dbReference>
<evidence type="ECO:0000259" key="18">
    <source>
        <dbReference type="Pfam" id="PF16209"/>
    </source>
</evidence>
<feature type="compositionally biased region" description="Low complexity" evidence="17">
    <location>
        <begin position="156"/>
        <end position="167"/>
    </location>
</feature>
<dbReference type="FunFam" id="3.40.50.1000:FF:000172">
    <property type="entry name" value="Phospholipid-transporting ATPase"/>
    <property type="match status" value="1"/>
</dbReference>
<dbReference type="NCBIfam" id="TIGR01652">
    <property type="entry name" value="ATPase-Plipid"/>
    <property type="match status" value="2"/>
</dbReference>
<dbReference type="PROSITE" id="PS00154">
    <property type="entry name" value="ATPASE_E1_E2"/>
    <property type="match status" value="1"/>
</dbReference>
<evidence type="ECO:0000256" key="9">
    <source>
        <dbReference type="ARBA" id="ARBA00022989"/>
    </source>
</evidence>
<feature type="region of interest" description="Disordered" evidence="17">
    <location>
        <begin position="399"/>
        <end position="440"/>
    </location>
</feature>
<dbReference type="GO" id="GO:0005802">
    <property type="term" value="C:trans-Golgi network"/>
    <property type="evidence" value="ECO:0007669"/>
    <property type="project" value="TreeGrafter"/>
</dbReference>
<evidence type="ECO:0000256" key="13">
    <source>
        <dbReference type="PIRSR" id="PIRSR606539-1"/>
    </source>
</evidence>